<sequence>MPRPKDRNEARGSVQPTWVTHCVYHIPRRQKLVIVDRNCCSVIIDRLASLAGWLVHVLLPDPSPTSVPTFSLLALLLVTGGGGGGYRRGS</sequence>
<comment type="caution">
    <text evidence="1">The sequence shown here is derived from an EMBL/GenBank/DDBJ whole genome shotgun (WGS) entry which is preliminary data.</text>
</comment>
<reference evidence="1 2" key="1">
    <citation type="journal article" date="2021" name="Elife">
        <title>Chloroplast acquisition without the gene transfer in kleptoplastic sea slugs, Plakobranchus ocellatus.</title>
        <authorList>
            <person name="Maeda T."/>
            <person name="Takahashi S."/>
            <person name="Yoshida T."/>
            <person name="Shimamura S."/>
            <person name="Takaki Y."/>
            <person name="Nagai Y."/>
            <person name="Toyoda A."/>
            <person name="Suzuki Y."/>
            <person name="Arimoto A."/>
            <person name="Ishii H."/>
            <person name="Satoh N."/>
            <person name="Nishiyama T."/>
            <person name="Hasebe M."/>
            <person name="Maruyama T."/>
            <person name="Minagawa J."/>
            <person name="Obokata J."/>
            <person name="Shigenobu S."/>
        </authorList>
    </citation>
    <scope>NUCLEOTIDE SEQUENCE [LARGE SCALE GENOMIC DNA]</scope>
</reference>
<protein>
    <submittedName>
        <fullName evidence="1">Uncharacterized protein</fullName>
    </submittedName>
</protein>
<organism evidence="1 2">
    <name type="scientific">Elysia marginata</name>
    <dbReference type="NCBI Taxonomy" id="1093978"/>
    <lineage>
        <taxon>Eukaryota</taxon>
        <taxon>Metazoa</taxon>
        <taxon>Spiralia</taxon>
        <taxon>Lophotrochozoa</taxon>
        <taxon>Mollusca</taxon>
        <taxon>Gastropoda</taxon>
        <taxon>Heterobranchia</taxon>
        <taxon>Euthyneura</taxon>
        <taxon>Panpulmonata</taxon>
        <taxon>Sacoglossa</taxon>
        <taxon>Placobranchoidea</taxon>
        <taxon>Plakobranchidae</taxon>
        <taxon>Elysia</taxon>
    </lineage>
</organism>
<dbReference type="EMBL" id="BMAT01005834">
    <property type="protein sequence ID" value="GFS00363.1"/>
    <property type="molecule type" value="Genomic_DNA"/>
</dbReference>
<evidence type="ECO:0000313" key="2">
    <source>
        <dbReference type="Proteomes" id="UP000762676"/>
    </source>
</evidence>
<gene>
    <name evidence="1" type="ORF">ElyMa_002812600</name>
</gene>
<dbReference type="Proteomes" id="UP000762676">
    <property type="component" value="Unassembled WGS sequence"/>
</dbReference>
<accession>A0AAV4HQD1</accession>
<dbReference type="AlphaFoldDB" id="A0AAV4HQD1"/>
<name>A0AAV4HQD1_9GAST</name>
<proteinExistence type="predicted"/>
<keyword evidence="2" id="KW-1185">Reference proteome</keyword>
<evidence type="ECO:0000313" key="1">
    <source>
        <dbReference type="EMBL" id="GFS00363.1"/>
    </source>
</evidence>